<accession>A0A173X0U3</accession>
<dbReference type="InterPro" id="IPR004386">
    <property type="entry name" value="Toxin_YafQ-like"/>
</dbReference>
<dbReference type="EC" id="3.1.-.-" evidence="4"/>
<dbReference type="InterPro" id="IPR035093">
    <property type="entry name" value="RelE/ParE_toxin_dom_sf"/>
</dbReference>
<dbReference type="PIRSF" id="PIRSF006156">
    <property type="entry name" value="YafQ"/>
    <property type="match status" value="1"/>
</dbReference>
<dbReference type="GO" id="GO:0016787">
    <property type="term" value="F:hydrolase activity"/>
    <property type="evidence" value="ECO:0007669"/>
    <property type="project" value="UniProtKB-KW"/>
</dbReference>
<dbReference type="GO" id="GO:0004521">
    <property type="term" value="F:RNA endonuclease activity"/>
    <property type="evidence" value="ECO:0007669"/>
    <property type="project" value="TreeGrafter"/>
</dbReference>
<sequence length="91" mass="10921">MKYEVQPTTKFEKDLKLCKSRGYDIELINQIIKKLANGEKLEEKNKDQDLHGNWEGYRECHILPDWLLVYKYIEDELILYLTRTGTHSDLF</sequence>
<evidence type="ECO:0000313" key="8">
    <source>
        <dbReference type="Proteomes" id="UP000283738"/>
    </source>
</evidence>
<dbReference type="PANTHER" id="PTHR40588">
    <property type="entry name" value="MRNA INTERFERASE TOXIN YAFQ"/>
    <property type="match status" value="1"/>
</dbReference>
<dbReference type="Proteomes" id="UP000283738">
    <property type="component" value="Unassembled WGS sequence"/>
</dbReference>
<organism evidence="4 6">
    <name type="scientific">Roseburia inulinivorans</name>
    <dbReference type="NCBI Taxonomy" id="360807"/>
    <lineage>
        <taxon>Bacteria</taxon>
        <taxon>Bacillati</taxon>
        <taxon>Bacillota</taxon>
        <taxon>Clostridia</taxon>
        <taxon>Lachnospirales</taxon>
        <taxon>Lachnospiraceae</taxon>
        <taxon>Roseburia</taxon>
    </lineage>
</organism>
<dbReference type="PANTHER" id="PTHR40588:SF1">
    <property type="entry name" value="MRNA INTERFERASE TOXIN YAFQ"/>
    <property type="match status" value="1"/>
</dbReference>
<dbReference type="Proteomes" id="UP000095395">
    <property type="component" value="Unassembled WGS sequence"/>
</dbReference>
<keyword evidence="4" id="KW-0378">Hydrolase</keyword>
<evidence type="ECO:0000313" key="4">
    <source>
        <dbReference type="EMBL" id="CUN45402.1"/>
    </source>
</evidence>
<dbReference type="Pfam" id="PF15738">
    <property type="entry name" value="YafQ_toxin"/>
    <property type="match status" value="1"/>
</dbReference>
<dbReference type="RefSeq" id="WP_007887420.1">
    <property type="nucleotide sequence ID" value="NZ_CAKZTK010000002.1"/>
</dbReference>
<reference evidence="5 8" key="2">
    <citation type="submission" date="2018-08" db="EMBL/GenBank/DDBJ databases">
        <title>A genome reference for cultivated species of the human gut microbiota.</title>
        <authorList>
            <person name="Zou Y."/>
            <person name="Xue W."/>
            <person name="Luo G."/>
        </authorList>
    </citation>
    <scope>NUCLEOTIDE SEQUENCE [LARGE SCALE GENOMIC DNA]</scope>
    <source>
        <strain evidence="5 8">AF28-15</strain>
    </source>
</reference>
<dbReference type="EMBL" id="CYXX01000002">
    <property type="protein sequence ID" value="CUM76173.1"/>
    <property type="molecule type" value="Genomic_DNA"/>
</dbReference>
<evidence type="ECO:0000256" key="2">
    <source>
        <dbReference type="PIRSR" id="PIRSR006156-1"/>
    </source>
</evidence>
<dbReference type="Proteomes" id="UP000095453">
    <property type="component" value="Unassembled WGS sequence"/>
</dbReference>
<dbReference type="GeneID" id="75163820"/>
<reference evidence="6 7" key="1">
    <citation type="submission" date="2015-09" db="EMBL/GenBank/DDBJ databases">
        <authorList>
            <consortium name="Pathogen Informatics"/>
        </authorList>
    </citation>
    <scope>NUCLEOTIDE SEQUENCE [LARGE SCALE GENOMIC DNA]</scope>
    <source>
        <strain evidence="4 6">2789STDY5608835</strain>
        <strain evidence="3 7">2789STDY5608887</strain>
    </source>
</reference>
<name>A0A173X0U3_9FIRM</name>
<keyword evidence="1" id="KW-1277">Toxin-antitoxin system</keyword>
<dbReference type="AlphaFoldDB" id="A0A173X0U3"/>
<evidence type="ECO:0000313" key="7">
    <source>
        <dbReference type="Proteomes" id="UP000095453"/>
    </source>
</evidence>
<feature type="active site" description="Proton donor" evidence="2">
    <location>
        <position position="87"/>
    </location>
</feature>
<dbReference type="InterPro" id="IPR007712">
    <property type="entry name" value="RelE/ParE_toxin"/>
</dbReference>
<evidence type="ECO:0000313" key="3">
    <source>
        <dbReference type="EMBL" id="CUM76173.1"/>
    </source>
</evidence>
<evidence type="ECO:0000256" key="1">
    <source>
        <dbReference type="ARBA" id="ARBA00022649"/>
    </source>
</evidence>
<proteinExistence type="predicted"/>
<dbReference type="Gene3D" id="3.30.2310.20">
    <property type="entry name" value="RelE-like"/>
    <property type="match status" value="1"/>
</dbReference>
<gene>
    <name evidence="4" type="primary">yafQ</name>
    <name evidence="3" type="synonym">yafQ_1</name>
    <name evidence="5" type="ORF">DWY96_05280</name>
    <name evidence="4" type="ORF">ERS852392_00417</name>
    <name evidence="3" type="ORF">ERS852444_00360</name>
</gene>
<evidence type="ECO:0000313" key="5">
    <source>
        <dbReference type="EMBL" id="RGQ51778.1"/>
    </source>
</evidence>
<dbReference type="GO" id="GO:0006402">
    <property type="term" value="P:mRNA catabolic process"/>
    <property type="evidence" value="ECO:0007669"/>
    <property type="project" value="TreeGrafter"/>
</dbReference>
<evidence type="ECO:0000313" key="6">
    <source>
        <dbReference type="Proteomes" id="UP000095395"/>
    </source>
</evidence>
<dbReference type="EMBL" id="CYYR01000002">
    <property type="protein sequence ID" value="CUN45402.1"/>
    <property type="molecule type" value="Genomic_DNA"/>
</dbReference>
<dbReference type="NCBIfam" id="TIGR02385">
    <property type="entry name" value="RelE_StbE"/>
    <property type="match status" value="1"/>
</dbReference>
<protein>
    <submittedName>
        <fullName evidence="5">Type II toxin-antitoxin system YafQ family toxin</fullName>
    </submittedName>
    <submittedName>
        <fullName evidence="4">mRNA interferase YafQ</fullName>
        <ecNumber evidence="4">3.1.-.-</ecNumber>
    </submittedName>
</protein>
<dbReference type="EMBL" id="QRTF01000008">
    <property type="protein sequence ID" value="RGQ51778.1"/>
    <property type="molecule type" value="Genomic_DNA"/>
</dbReference>
<dbReference type="GO" id="GO:0006415">
    <property type="term" value="P:translational termination"/>
    <property type="evidence" value="ECO:0007669"/>
    <property type="project" value="TreeGrafter"/>
</dbReference>
<dbReference type="SUPFAM" id="SSF143011">
    <property type="entry name" value="RelE-like"/>
    <property type="match status" value="1"/>
</dbReference>